<evidence type="ECO:0000313" key="2">
    <source>
        <dbReference type="Proteomes" id="UP000003163"/>
    </source>
</evidence>
<dbReference type="VEuPathDB" id="MicrosporidiaDB:EDEG_01141"/>
<name>J9DAZ0_EDHAE</name>
<proteinExistence type="predicted"/>
<reference evidence="1 2" key="1">
    <citation type="submission" date="2011-08" db="EMBL/GenBank/DDBJ databases">
        <authorList>
            <person name="Liu Z.J."/>
            <person name="Shi F.L."/>
            <person name="Lu J.Q."/>
            <person name="Li M."/>
            <person name="Wang Z.L."/>
        </authorList>
    </citation>
    <scope>NUCLEOTIDE SEQUENCE [LARGE SCALE GENOMIC DNA]</scope>
    <source>
        <strain evidence="1 2">USNM 41457</strain>
    </source>
</reference>
<sequence length="224" mass="25594">MSQANTRAVVKKRGPGRPPYKHLLALKNNSLSDYNSIKDTTSNKNLSIIDDHKNLASLTKNINSTDTEKNINLTHKLLPNNENIHNTHSDYVDTDNNLNNISLENKTDNTIQHKIKDSDIASAKYKKYTKHLIAQEGNNLNDDFDIIKSIYIFNDKRCYSDDSDDHNIDNNINNGKSNNISNNYNSYLDDNKILNNKKNIIKSYNISNDNIDNIDNKIKDIIKS</sequence>
<keyword evidence="2" id="KW-1185">Reference proteome</keyword>
<evidence type="ECO:0000313" key="1">
    <source>
        <dbReference type="EMBL" id="EJW04659.1"/>
    </source>
</evidence>
<dbReference type="AlphaFoldDB" id="J9DAZ0"/>
<dbReference type="HOGENOM" id="CLU_1237582_0_0_1"/>
<dbReference type="Proteomes" id="UP000003163">
    <property type="component" value="Unassembled WGS sequence"/>
</dbReference>
<gene>
    <name evidence="1" type="ORF">EDEG_01141</name>
</gene>
<comment type="caution">
    <text evidence="1">The sequence shown here is derived from an EMBL/GenBank/DDBJ whole genome shotgun (WGS) entry which is preliminary data.</text>
</comment>
<accession>J9DAZ0</accession>
<protein>
    <submittedName>
        <fullName evidence="1">Uncharacterized protein</fullName>
    </submittedName>
</protein>
<reference evidence="2" key="2">
    <citation type="submission" date="2015-07" db="EMBL/GenBank/DDBJ databases">
        <title>Contrasting host-pathogen interactions and genome evolution in two generalist and specialist microsporidian pathogens of mosquitoes.</title>
        <authorList>
            <consortium name="The Broad Institute Genomics Platform"/>
            <consortium name="The Broad Institute Genome Sequencing Center for Infectious Disease"/>
            <person name="Cuomo C.A."/>
            <person name="Sanscrainte N.D."/>
            <person name="Goldberg J.M."/>
            <person name="Heiman D."/>
            <person name="Young S."/>
            <person name="Zeng Q."/>
            <person name="Becnel J.J."/>
            <person name="Birren B.W."/>
        </authorList>
    </citation>
    <scope>NUCLEOTIDE SEQUENCE [LARGE SCALE GENOMIC DNA]</scope>
    <source>
        <strain evidence="2">USNM 41457</strain>
    </source>
</reference>
<dbReference type="EMBL" id="AFBI03000015">
    <property type="protein sequence ID" value="EJW04659.1"/>
    <property type="molecule type" value="Genomic_DNA"/>
</dbReference>
<organism evidence="1 2">
    <name type="scientific">Edhazardia aedis (strain USNM 41457)</name>
    <name type="common">Microsporidian parasite</name>
    <dbReference type="NCBI Taxonomy" id="1003232"/>
    <lineage>
        <taxon>Eukaryota</taxon>
        <taxon>Fungi</taxon>
        <taxon>Fungi incertae sedis</taxon>
        <taxon>Microsporidia</taxon>
        <taxon>Edhazardia</taxon>
    </lineage>
</organism>
<dbReference type="InParanoid" id="J9DAZ0"/>
<feature type="non-terminal residue" evidence="1">
    <location>
        <position position="224"/>
    </location>
</feature>